<reference evidence="6 7" key="1">
    <citation type="submission" date="2017-05" db="EMBL/GenBank/DDBJ databases">
        <title>Genome of assembly of the Bengalese finch, Lonchura striata domestica.</title>
        <authorList>
            <person name="Colquitt B.M."/>
            <person name="Brainard M.S."/>
        </authorList>
    </citation>
    <scope>NUCLEOTIDE SEQUENCE [LARGE SCALE GENOMIC DNA]</scope>
    <source>
        <strain evidence="6">White83orange57</strain>
    </source>
</reference>
<keyword evidence="3" id="KW-0175">Coiled coil</keyword>
<organism evidence="6 7">
    <name type="scientific">Lonchura striata</name>
    <name type="common">white-rumped munia</name>
    <dbReference type="NCBI Taxonomy" id="40157"/>
    <lineage>
        <taxon>Eukaryota</taxon>
        <taxon>Metazoa</taxon>
        <taxon>Chordata</taxon>
        <taxon>Craniata</taxon>
        <taxon>Vertebrata</taxon>
        <taxon>Euteleostomi</taxon>
        <taxon>Archelosauria</taxon>
        <taxon>Archosauria</taxon>
        <taxon>Dinosauria</taxon>
        <taxon>Saurischia</taxon>
        <taxon>Theropoda</taxon>
        <taxon>Coelurosauria</taxon>
        <taxon>Aves</taxon>
        <taxon>Neognathae</taxon>
        <taxon>Neoaves</taxon>
        <taxon>Telluraves</taxon>
        <taxon>Australaves</taxon>
        <taxon>Passeriformes</taxon>
        <taxon>Passeroidea</taxon>
        <taxon>Estrildidae</taxon>
        <taxon>Estrildinae</taxon>
        <taxon>Lonchura</taxon>
    </lineage>
</organism>
<evidence type="ECO:0000313" key="7">
    <source>
        <dbReference type="Proteomes" id="UP000197619"/>
    </source>
</evidence>
<dbReference type="GO" id="GO:0005516">
    <property type="term" value="F:calmodulin binding"/>
    <property type="evidence" value="ECO:0007669"/>
    <property type="project" value="TreeGrafter"/>
</dbReference>
<sequence>MSPNVPNPPSVPSVPSVPDVPKAQVAFLQGERQGQESLKLDLVRRIRMLEFALKQERCKLQKLKLGPGEKRPEEPLSNGPVELEGAWRDGRRLLRHHFDAVRALAFVPCHPALVTASEDATLKLWDLQKPLGPKKSAALDVEPVYAFRGHSAGVDARIRCWRLPGLDSDPYDGYGGRAQVNQVLAHPWQPLTITASDDGAIRYLDNRTGSVVHSVVAHLDAVTCLALDSSGSVLMSGSE</sequence>
<dbReference type="InterPro" id="IPR013258">
    <property type="entry name" value="Striatin_N"/>
</dbReference>
<dbReference type="SMART" id="SM00320">
    <property type="entry name" value="WD40"/>
    <property type="match status" value="3"/>
</dbReference>
<evidence type="ECO:0000259" key="5">
    <source>
        <dbReference type="Pfam" id="PF08232"/>
    </source>
</evidence>
<dbReference type="EMBL" id="MUZQ01000626">
    <property type="protein sequence ID" value="OWK50067.1"/>
    <property type="molecule type" value="Genomic_DNA"/>
</dbReference>
<dbReference type="AlphaFoldDB" id="A0A218U8J8"/>
<evidence type="ECO:0000313" key="6">
    <source>
        <dbReference type="EMBL" id="OWK50067.1"/>
    </source>
</evidence>
<dbReference type="GO" id="GO:0051721">
    <property type="term" value="F:protein phosphatase 2A binding"/>
    <property type="evidence" value="ECO:0007669"/>
    <property type="project" value="TreeGrafter"/>
</dbReference>
<gene>
    <name evidence="6" type="primary">STRN4</name>
    <name evidence="6" type="ORF">RLOC_00011294</name>
</gene>
<dbReference type="GO" id="GO:0044877">
    <property type="term" value="F:protein-containing complex binding"/>
    <property type="evidence" value="ECO:0007669"/>
    <property type="project" value="TreeGrafter"/>
</dbReference>
<feature type="repeat" description="WD" evidence="4">
    <location>
        <begin position="94"/>
        <end position="128"/>
    </location>
</feature>
<proteinExistence type="predicted"/>
<keyword evidence="1 4" id="KW-0853">WD repeat</keyword>
<dbReference type="SUPFAM" id="SSF50978">
    <property type="entry name" value="WD40 repeat-like"/>
    <property type="match status" value="1"/>
</dbReference>
<protein>
    <submittedName>
        <fullName evidence="6">Striatin-4</fullName>
    </submittedName>
</protein>
<dbReference type="InterPro" id="IPR019775">
    <property type="entry name" value="WD40_repeat_CS"/>
</dbReference>
<dbReference type="InterPro" id="IPR036322">
    <property type="entry name" value="WD40_repeat_dom_sf"/>
</dbReference>
<dbReference type="PANTHER" id="PTHR15653">
    <property type="entry name" value="STRIATIN"/>
    <property type="match status" value="1"/>
</dbReference>
<feature type="domain" description="Striatin N-terminal" evidence="5">
    <location>
        <begin position="22"/>
        <end position="65"/>
    </location>
</feature>
<keyword evidence="7" id="KW-1185">Reference proteome</keyword>
<dbReference type="Pfam" id="PF00400">
    <property type="entry name" value="WD40"/>
    <property type="match status" value="2"/>
</dbReference>
<dbReference type="GO" id="GO:0070016">
    <property type="term" value="F:armadillo repeat domain binding"/>
    <property type="evidence" value="ECO:0007669"/>
    <property type="project" value="TreeGrafter"/>
</dbReference>
<evidence type="ECO:0000256" key="2">
    <source>
        <dbReference type="ARBA" id="ARBA00022737"/>
    </source>
</evidence>
<dbReference type="InterPro" id="IPR051488">
    <property type="entry name" value="WD_repeat_striatin"/>
</dbReference>
<evidence type="ECO:0000256" key="3">
    <source>
        <dbReference type="ARBA" id="ARBA00023054"/>
    </source>
</evidence>
<dbReference type="Gene3D" id="2.130.10.10">
    <property type="entry name" value="YVTN repeat-like/Quinoprotein amine dehydrogenase"/>
    <property type="match status" value="2"/>
</dbReference>
<name>A0A218U8J8_9PASE</name>
<dbReference type="Proteomes" id="UP000197619">
    <property type="component" value="Unassembled WGS sequence"/>
</dbReference>
<accession>A0A218U8J8</accession>
<dbReference type="Gene3D" id="1.20.5.300">
    <property type="match status" value="1"/>
</dbReference>
<comment type="caution">
    <text evidence="6">The sequence shown here is derived from an EMBL/GenBank/DDBJ whole genome shotgun (WGS) entry which is preliminary data.</text>
</comment>
<evidence type="ECO:0000256" key="4">
    <source>
        <dbReference type="PROSITE-ProRule" id="PRU00221"/>
    </source>
</evidence>
<dbReference type="PANTHER" id="PTHR15653:SF1">
    <property type="entry name" value="STRIATIN-4"/>
    <property type="match status" value="1"/>
</dbReference>
<dbReference type="PROSITE" id="PS50082">
    <property type="entry name" value="WD_REPEATS_2"/>
    <property type="match status" value="1"/>
</dbReference>
<dbReference type="PROSITE" id="PS00678">
    <property type="entry name" value="WD_REPEATS_1"/>
    <property type="match status" value="1"/>
</dbReference>
<dbReference type="PROSITE" id="PS50294">
    <property type="entry name" value="WD_REPEATS_REGION"/>
    <property type="match status" value="1"/>
</dbReference>
<evidence type="ECO:0000256" key="1">
    <source>
        <dbReference type="ARBA" id="ARBA00022574"/>
    </source>
</evidence>
<dbReference type="InterPro" id="IPR001680">
    <property type="entry name" value="WD40_rpt"/>
</dbReference>
<dbReference type="Pfam" id="PF08232">
    <property type="entry name" value="Striatin"/>
    <property type="match status" value="1"/>
</dbReference>
<keyword evidence="2" id="KW-0677">Repeat</keyword>
<dbReference type="GO" id="GO:0030425">
    <property type="term" value="C:dendrite"/>
    <property type="evidence" value="ECO:0007669"/>
    <property type="project" value="TreeGrafter"/>
</dbReference>
<dbReference type="InterPro" id="IPR015943">
    <property type="entry name" value="WD40/YVTN_repeat-like_dom_sf"/>
</dbReference>